<dbReference type="AlphaFoldDB" id="A0A9J6QMR0"/>
<evidence type="ECO:0000313" key="2">
    <source>
        <dbReference type="EMBL" id="MCU7377173.1"/>
    </source>
</evidence>
<sequence length="432" mass="47799">MKENMKRKLNQAIDDGDIALADQLAADLVSIEIPDMPQDFVGRIQSLSKHKKNENAALRKKKNRRRPVVLAAALAALLAFATVAYAAGLLFPAVGFNDGTANSVNAALDSNEYKAASDYASYLNQNYKTLEKSVYDPVDYPIYADADKVKELSTKYHLKYASRRTDITSLDQVKEAMKKNHIPDFLGTSLAGALPDPTLFDKETAFIFDDGNFFVSYVLPSKDQTLGNTPVSISYTPKGSFPWNGFCLAPGEGTDLLKQDQAFTHTTKSGQDFICVPKKANNDSSKIIGYTCFADTGGGYVTVSIDRLTSEADEKEYQRLCSAIDEKFEKTSQSELGIDLDELQTRVVTQWTEAAWDHDYKAMEKSCLATTDPKEADRLSAQLEAKYSTATAAEKKLYQAWQDSLKQCCDDFDWDSPVSEKDLSDILGKLAL</sequence>
<dbReference type="EMBL" id="JAOSHN010000001">
    <property type="protein sequence ID" value="MCU7377173.1"/>
    <property type="molecule type" value="Genomic_DNA"/>
</dbReference>
<name>A0A9J6QMR0_9FIRM</name>
<keyword evidence="1" id="KW-1133">Transmembrane helix</keyword>
<comment type="caution">
    <text evidence="2">The sequence shown here is derived from an EMBL/GenBank/DDBJ whole genome shotgun (WGS) entry which is preliminary data.</text>
</comment>
<feature type="transmembrane region" description="Helical" evidence="1">
    <location>
        <begin position="68"/>
        <end position="91"/>
    </location>
</feature>
<dbReference type="Proteomes" id="UP001065549">
    <property type="component" value="Unassembled WGS sequence"/>
</dbReference>
<keyword evidence="1" id="KW-0812">Transmembrane</keyword>
<accession>A0A9J6QMR0</accession>
<gene>
    <name evidence="2" type="ORF">OBO34_02260</name>
</gene>
<keyword evidence="3" id="KW-1185">Reference proteome</keyword>
<reference evidence="2" key="1">
    <citation type="submission" date="2022-09" db="EMBL/GenBank/DDBJ databases">
        <title>Culturomic study of gut microbiota in children with autism spectrum disorder.</title>
        <authorList>
            <person name="Efimov B.A."/>
            <person name="Chaplin A.V."/>
            <person name="Sokolova S.R."/>
            <person name="Pikina A.P."/>
            <person name="Korzhanova M."/>
            <person name="Belova V."/>
            <person name="Korostin D."/>
        </authorList>
    </citation>
    <scope>NUCLEOTIDE SEQUENCE</scope>
    <source>
        <strain evidence="2">ASD5510</strain>
    </source>
</reference>
<evidence type="ECO:0000313" key="3">
    <source>
        <dbReference type="Proteomes" id="UP001065549"/>
    </source>
</evidence>
<evidence type="ECO:0000256" key="1">
    <source>
        <dbReference type="SAM" id="Phobius"/>
    </source>
</evidence>
<protein>
    <submittedName>
        <fullName evidence="2">Uncharacterized protein</fullName>
    </submittedName>
</protein>
<dbReference type="RefSeq" id="WP_253020628.1">
    <property type="nucleotide sequence ID" value="NZ_JAOSHN010000001.1"/>
</dbReference>
<keyword evidence="1" id="KW-0472">Membrane</keyword>
<proteinExistence type="predicted"/>
<organism evidence="2 3">
    <name type="scientific">Hominibacterium faecale</name>
    <dbReference type="NCBI Taxonomy" id="2839743"/>
    <lineage>
        <taxon>Bacteria</taxon>
        <taxon>Bacillati</taxon>
        <taxon>Bacillota</taxon>
        <taxon>Clostridia</taxon>
        <taxon>Peptostreptococcales</taxon>
        <taxon>Anaerovoracaceae</taxon>
        <taxon>Hominibacterium</taxon>
    </lineage>
</organism>